<organism evidence="1 2">
    <name type="scientific">Phytohabitans suffuscus</name>
    <dbReference type="NCBI Taxonomy" id="624315"/>
    <lineage>
        <taxon>Bacteria</taxon>
        <taxon>Bacillati</taxon>
        <taxon>Actinomycetota</taxon>
        <taxon>Actinomycetes</taxon>
        <taxon>Micromonosporales</taxon>
        <taxon>Micromonosporaceae</taxon>
    </lineage>
</organism>
<evidence type="ECO:0000313" key="2">
    <source>
        <dbReference type="Proteomes" id="UP000503011"/>
    </source>
</evidence>
<name>A0A6F8YUQ2_9ACTN</name>
<sequence length="167" mass="16387">MERVVVAVLGLVDPAAAQVDVGQAGGVGQPVVELAGVVEVGVGVVVAADPRVELGEPAVGVGLRAVVVQAPRGVQGGVGGAVPVVPVSPAVEERAEQVGQSPGVGFEAGLGGGVDRGDERGVFAGEPVECLGVAGQWFRRDVGAGGARVVGSRCGPSSRRAVLAVCR</sequence>
<reference evidence="1 2" key="1">
    <citation type="submission" date="2020-03" db="EMBL/GenBank/DDBJ databases">
        <title>Whole genome shotgun sequence of Phytohabitans suffuscus NBRC 105367.</title>
        <authorList>
            <person name="Komaki H."/>
            <person name="Tamura T."/>
        </authorList>
    </citation>
    <scope>NUCLEOTIDE SEQUENCE [LARGE SCALE GENOMIC DNA]</scope>
    <source>
        <strain evidence="1 2">NBRC 105367</strain>
    </source>
</reference>
<reference evidence="1 2" key="2">
    <citation type="submission" date="2020-03" db="EMBL/GenBank/DDBJ databases">
        <authorList>
            <person name="Ichikawa N."/>
            <person name="Kimura A."/>
            <person name="Kitahashi Y."/>
            <person name="Uohara A."/>
        </authorList>
    </citation>
    <scope>NUCLEOTIDE SEQUENCE [LARGE SCALE GENOMIC DNA]</scope>
    <source>
        <strain evidence="1 2">NBRC 105367</strain>
    </source>
</reference>
<protein>
    <submittedName>
        <fullName evidence="1">Uncharacterized protein</fullName>
    </submittedName>
</protein>
<accession>A0A6F8YUQ2</accession>
<dbReference type="RefSeq" id="WP_173161635.1">
    <property type="nucleotide sequence ID" value="NZ_AP022871.1"/>
</dbReference>
<dbReference type="Proteomes" id="UP000503011">
    <property type="component" value="Chromosome"/>
</dbReference>
<dbReference type="EMBL" id="AP022871">
    <property type="protein sequence ID" value="BCB89668.1"/>
    <property type="molecule type" value="Genomic_DNA"/>
</dbReference>
<dbReference type="KEGG" id="psuu:Psuf_069810"/>
<dbReference type="AlphaFoldDB" id="A0A6F8YUQ2"/>
<gene>
    <name evidence="1" type="ORF">Psuf_069810</name>
</gene>
<keyword evidence="2" id="KW-1185">Reference proteome</keyword>
<proteinExistence type="predicted"/>
<evidence type="ECO:0000313" key="1">
    <source>
        <dbReference type="EMBL" id="BCB89668.1"/>
    </source>
</evidence>